<evidence type="ECO:0000313" key="2">
    <source>
        <dbReference type="EMBL" id="CAB9499794.1"/>
    </source>
</evidence>
<evidence type="ECO:0000313" key="3">
    <source>
        <dbReference type="Proteomes" id="UP001153069"/>
    </source>
</evidence>
<reference evidence="2" key="1">
    <citation type="submission" date="2020-06" db="EMBL/GenBank/DDBJ databases">
        <authorList>
            <consortium name="Plant Systems Biology data submission"/>
        </authorList>
    </citation>
    <scope>NUCLEOTIDE SEQUENCE</scope>
    <source>
        <strain evidence="2">D6</strain>
    </source>
</reference>
<evidence type="ECO:0000256" key="1">
    <source>
        <dbReference type="SAM" id="MobiDB-lite"/>
    </source>
</evidence>
<dbReference type="OrthoDB" id="189931at2759"/>
<feature type="compositionally biased region" description="Basic and acidic residues" evidence="1">
    <location>
        <begin position="117"/>
        <end position="135"/>
    </location>
</feature>
<gene>
    <name evidence="2" type="ORF">SEMRO_69_G038420.1</name>
</gene>
<keyword evidence="3" id="KW-1185">Reference proteome</keyword>
<dbReference type="Proteomes" id="UP001153069">
    <property type="component" value="Unassembled WGS sequence"/>
</dbReference>
<sequence>MQPQDLDSEAVSAEVNETVASPGSLLQTNPSHKSNIVVTPIDQDESTSTNTTNPYLALRQSNIARNEARLRELGLLQKSRRPPTQGVKRSRPTNSAASSSNHQPVRRSRRIRSSISYKEEDHQGKTDKDNEKAFEEADDFIPSEEEDEDADRTDNNKTDPRPNLLRRTTTTTTRSAAAVVVHRPKQDSSKKQYSSTRQQQQQQQPQTKYPPKPPPVSLSPNSARNISIEVPRLVLDPEQGWLGKPMTATGKAIVMETAAQYFSSDTQQQQQRKISFNKYCGAQDWKQGIFLWVNLGGKDSNNDVKKKNDFYEQGRKMTWYGGSRMKPESNMIQKLLQVGKLPVGNATTSDGIVLWCRRYETAKRTFGPYYCMGRLKYESHNPNVMPVTFVWRLLDYEALMARKNNQVVQEMIL</sequence>
<feature type="compositionally biased region" description="Acidic residues" evidence="1">
    <location>
        <begin position="136"/>
        <end position="151"/>
    </location>
</feature>
<feature type="compositionally biased region" description="Polar residues" evidence="1">
    <location>
        <begin position="92"/>
        <end position="103"/>
    </location>
</feature>
<dbReference type="EMBL" id="CAICTM010000068">
    <property type="protein sequence ID" value="CAB9499794.1"/>
    <property type="molecule type" value="Genomic_DNA"/>
</dbReference>
<protein>
    <submittedName>
        <fullName evidence="2">Uncharacterized protein</fullName>
    </submittedName>
</protein>
<feature type="compositionally biased region" description="Pro residues" evidence="1">
    <location>
        <begin position="208"/>
        <end position="217"/>
    </location>
</feature>
<name>A0A9N8DBS2_9STRA</name>
<feature type="region of interest" description="Disordered" evidence="1">
    <location>
        <begin position="1"/>
        <end position="222"/>
    </location>
</feature>
<comment type="caution">
    <text evidence="2">The sequence shown here is derived from an EMBL/GenBank/DDBJ whole genome shotgun (WGS) entry which is preliminary data.</text>
</comment>
<feature type="compositionally biased region" description="Low complexity" evidence="1">
    <location>
        <begin position="191"/>
        <end position="207"/>
    </location>
</feature>
<feature type="compositionally biased region" description="Polar residues" evidence="1">
    <location>
        <begin position="18"/>
        <end position="37"/>
    </location>
</feature>
<organism evidence="2 3">
    <name type="scientific">Seminavis robusta</name>
    <dbReference type="NCBI Taxonomy" id="568900"/>
    <lineage>
        <taxon>Eukaryota</taxon>
        <taxon>Sar</taxon>
        <taxon>Stramenopiles</taxon>
        <taxon>Ochrophyta</taxon>
        <taxon>Bacillariophyta</taxon>
        <taxon>Bacillariophyceae</taxon>
        <taxon>Bacillariophycidae</taxon>
        <taxon>Naviculales</taxon>
        <taxon>Naviculaceae</taxon>
        <taxon>Seminavis</taxon>
    </lineage>
</organism>
<proteinExistence type="predicted"/>
<feature type="compositionally biased region" description="Polar residues" evidence="1">
    <location>
        <begin position="46"/>
        <end position="64"/>
    </location>
</feature>
<accession>A0A9N8DBS2</accession>
<dbReference type="AlphaFoldDB" id="A0A9N8DBS2"/>